<reference evidence="1 2" key="1">
    <citation type="submission" date="2018-12" db="EMBL/GenBank/DDBJ databases">
        <title>Genomic taxonomy of the Vibrionaceae family.</title>
        <authorList>
            <person name="Gomez-Gil B."/>
            <person name="Enciso-Ibarra K."/>
        </authorList>
    </citation>
    <scope>NUCLEOTIDE SEQUENCE [LARGE SCALE GENOMIC DNA]</scope>
    <source>
        <strain evidence="1 2">CAIM 594</strain>
    </source>
</reference>
<name>A0A3R9E8I3_9VIBR</name>
<keyword evidence="2" id="KW-1185">Reference proteome</keyword>
<gene>
    <name evidence="1" type="ORF">EJA03_19255</name>
</gene>
<dbReference type="AlphaFoldDB" id="A0A3R9E8I3"/>
<accession>A0A3R9E8I3</accession>
<sequence length="103" mass="11888">MMSVSNKIAMFNDLSVANNKAASTRRDDQLPAKRIRNCAYRNDYNMTEIKKLVQKSNQHQQPTPVRSVYQNNYNYNEVARLSRAITGWGDRTTLQSPSFMKLS</sequence>
<evidence type="ECO:0000313" key="1">
    <source>
        <dbReference type="EMBL" id="RSD28375.1"/>
    </source>
</evidence>
<evidence type="ECO:0000313" key="2">
    <source>
        <dbReference type="Proteomes" id="UP000269041"/>
    </source>
</evidence>
<dbReference type="Proteomes" id="UP000269041">
    <property type="component" value="Unassembled WGS sequence"/>
</dbReference>
<organism evidence="1 2">
    <name type="scientific">Vibrio pectenicida</name>
    <dbReference type="NCBI Taxonomy" id="62763"/>
    <lineage>
        <taxon>Bacteria</taxon>
        <taxon>Pseudomonadati</taxon>
        <taxon>Pseudomonadota</taxon>
        <taxon>Gammaproteobacteria</taxon>
        <taxon>Vibrionales</taxon>
        <taxon>Vibrionaceae</taxon>
        <taxon>Vibrio</taxon>
    </lineage>
</organism>
<comment type="caution">
    <text evidence="1">The sequence shown here is derived from an EMBL/GenBank/DDBJ whole genome shotgun (WGS) entry which is preliminary data.</text>
</comment>
<protein>
    <submittedName>
        <fullName evidence="1">Uncharacterized protein</fullName>
    </submittedName>
</protein>
<dbReference type="RefSeq" id="WP_125323353.1">
    <property type="nucleotide sequence ID" value="NZ_AP024889.1"/>
</dbReference>
<proteinExistence type="predicted"/>
<dbReference type="EMBL" id="RSFA01000157">
    <property type="protein sequence ID" value="RSD28375.1"/>
    <property type="molecule type" value="Genomic_DNA"/>
</dbReference>